<dbReference type="GO" id="GO:0046872">
    <property type="term" value="F:metal ion binding"/>
    <property type="evidence" value="ECO:0007669"/>
    <property type="project" value="UniProtKB-KW"/>
</dbReference>
<dbReference type="RefSeq" id="WP_085916285.1">
    <property type="nucleotide sequence ID" value="NZ_AP018920.1"/>
</dbReference>
<dbReference type="OrthoDB" id="507754at2"/>
<organism evidence="5 6">
    <name type="scientific">Pseudonocardia autotrophica</name>
    <name type="common">Amycolata autotrophica</name>
    <name type="synonym">Nocardia autotrophica</name>
    <dbReference type="NCBI Taxonomy" id="2074"/>
    <lineage>
        <taxon>Bacteria</taxon>
        <taxon>Bacillati</taxon>
        <taxon>Actinomycetota</taxon>
        <taxon>Actinomycetes</taxon>
        <taxon>Pseudonocardiales</taxon>
        <taxon>Pseudonocardiaceae</taxon>
        <taxon>Pseudonocardia</taxon>
    </lineage>
</organism>
<dbReference type="PANTHER" id="PTHR37418:SF2">
    <property type="entry name" value="3-KETO-5-AMINOHEXANOATE CLEAVAGE ENZYME"/>
    <property type="match status" value="1"/>
</dbReference>
<comment type="cofactor">
    <cofactor evidence="1">
        <name>Zn(2+)</name>
        <dbReference type="ChEBI" id="CHEBI:29105"/>
    </cofactor>
</comment>
<name>A0A1Y2MJR7_PSEAH</name>
<keyword evidence="3" id="KW-0479">Metal-binding</keyword>
<protein>
    <submittedName>
        <fullName evidence="5">3-keto-5-aminohexanoate cleavage enzyme</fullName>
        <ecNumber evidence="5">2.-.-.-</ecNumber>
    </submittedName>
</protein>
<keyword evidence="4" id="KW-0862">Zinc</keyword>
<dbReference type="PANTHER" id="PTHR37418">
    <property type="entry name" value="3-KETO-5-AMINOHEXANOATE CLEAVAGE ENZYME-RELATED"/>
    <property type="match status" value="1"/>
</dbReference>
<accession>A0A1Y2MJR7</accession>
<evidence type="ECO:0000256" key="1">
    <source>
        <dbReference type="ARBA" id="ARBA00001947"/>
    </source>
</evidence>
<dbReference type="InterPro" id="IPR013785">
    <property type="entry name" value="Aldolase_TIM"/>
</dbReference>
<dbReference type="EC" id="2.-.-.-" evidence="5"/>
<keyword evidence="6" id="KW-1185">Reference proteome</keyword>
<sequence length="299" mass="31975">MDKLVIEVAANEYEPREDNPHVPFTPDELGADAAACRAAGAAIYHFHPRTADGAPDLDYDTLRAGVSLVRAASDVLVHTSLSANRQGSDPGVRLDPMRRLSADELTPDFAPLDMGSSNMDLLTRDGRDFATTDAVYVNSTGTLRYLAVGMRELGIIPNLTVWNAGQLRLIEILHGMGHLDAPAWMHLALSEGRVFSNHPGTRAGLDAYLMLLPTGLPLHWAARLVGASVLDLLPHVLEHGGHVVVGLGDYHHAGSGRPTNAELVEQVAAMARAAGREIATPQEARTMLGVRGRTSTPTA</sequence>
<dbReference type="InterPro" id="IPR008567">
    <property type="entry name" value="BKACE"/>
</dbReference>
<evidence type="ECO:0000256" key="2">
    <source>
        <dbReference type="ARBA" id="ARBA00022679"/>
    </source>
</evidence>
<dbReference type="AlphaFoldDB" id="A0A1Y2MJR7"/>
<evidence type="ECO:0000256" key="3">
    <source>
        <dbReference type="ARBA" id="ARBA00022723"/>
    </source>
</evidence>
<dbReference type="STRING" id="2074.BG845_06223"/>
<evidence type="ECO:0000313" key="5">
    <source>
        <dbReference type="EMBL" id="OSY35249.1"/>
    </source>
</evidence>
<keyword evidence="2 5" id="KW-0808">Transferase</keyword>
<proteinExistence type="predicted"/>
<dbReference type="EMBL" id="MIGB01000055">
    <property type="protein sequence ID" value="OSY35249.1"/>
    <property type="molecule type" value="Genomic_DNA"/>
</dbReference>
<dbReference type="Proteomes" id="UP000194360">
    <property type="component" value="Unassembled WGS sequence"/>
</dbReference>
<dbReference type="Pfam" id="PF05853">
    <property type="entry name" value="BKACE"/>
    <property type="match status" value="1"/>
</dbReference>
<comment type="caution">
    <text evidence="5">The sequence shown here is derived from an EMBL/GenBank/DDBJ whole genome shotgun (WGS) entry which is preliminary data.</text>
</comment>
<gene>
    <name evidence="5" type="primary">kce_4</name>
    <name evidence="5" type="ORF">BG845_06223</name>
</gene>
<evidence type="ECO:0000313" key="6">
    <source>
        <dbReference type="Proteomes" id="UP000194360"/>
    </source>
</evidence>
<dbReference type="GO" id="GO:0043720">
    <property type="term" value="F:3-keto-5-aminohexanoate cleavage activity"/>
    <property type="evidence" value="ECO:0007669"/>
    <property type="project" value="InterPro"/>
</dbReference>
<dbReference type="Gene3D" id="3.20.20.70">
    <property type="entry name" value="Aldolase class I"/>
    <property type="match status" value="1"/>
</dbReference>
<reference evidence="5 6" key="1">
    <citation type="submission" date="2016-09" db="EMBL/GenBank/DDBJ databases">
        <title>Pseudonocardia autotrophica DSM535, a candidate organism with high potential of specific P450 cytochromes.</title>
        <authorList>
            <person name="Grumaz C."/>
            <person name="Vainshtein Y."/>
            <person name="Kirstahler P."/>
            <person name="Sohn K."/>
        </authorList>
    </citation>
    <scope>NUCLEOTIDE SEQUENCE [LARGE SCALE GENOMIC DNA]</scope>
    <source>
        <strain evidence="5 6">DSM 535</strain>
    </source>
</reference>
<evidence type="ECO:0000256" key="4">
    <source>
        <dbReference type="ARBA" id="ARBA00022833"/>
    </source>
</evidence>